<dbReference type="PANTHER" id="PTHR40465">
    <property type="entry name" value="CHROMOSOME 1, WHOLE GENOME SHOTGUN SEQUENCE"/>
    <property type="match status" value="1"/>
</dbReference>
<feature type="transmembrane region" description="Helical" evidence="2">
    <location>
        <begin position="56"/>
        <end position="82"/>
    </location>
</feature>
<evidence type="ECO:0000259" key="3">
    <source>
        <dbReference type="Pfam" id="PF20152"/>
    </source>
</evidence>
<gene>
    <name evidence="4" type="ORF">JAAARDRAFT_38900</name>
</gene>
<dbReference type="EMBL" id="KL197731">
    <property type="protein sequence ID" value="KDQ53929.1"/>
    <property type="molecule type" value="Genomic_DNA"/>
</dbReference>
<keyword evidence="2" id="KW-0812">Transmembrane</keyword>
<feature type="compositionally biased region" description="Polar residues" evidence="1">
    <location>
        <begin position="284"/>
        <end position="302"/>
    </location>
</feature>
<keyword evidence="5" id="KW-1185">Reference proteome</keyword>
<accession>A0A067PGN8</accession>
<evidence type="ECO:0000313" key="4">
    <source>
        <dbReference type="EMBL" id="KDQ53929.1"/>
    </source>
</evidence>
<organism evidence="4 5">
    <name type="scientific">Jaapia argillacea MUCL 33604</name>
    <dbReference type="NCBI Taxonomy" id="933084"/>
    <lineage>
        <taxon>Eukaryota</taxon>
        <taxon>Fungi</taxon>
        <taxon>Dikarya</taxon>
        <taxon>Basidiomycota</taxon>
        <taxon>Agaricomycotina</taxon>
        <taxon>Agaricomycetes</taxon>
        <taxon>Agaricomycetidae</taxon>
        <taxon>Jaapiales</taxon>
        <taxon>Jaapiaceae</taxon>
        <taxon>Jaapia</taxon>
    </lineage>
</organism>
<keyword evidence="2" id="KW-0472">Membrane</keyword>
<feature type="transmembrane region" description="Helical" evidence="2">
    <location>
        <begin position="226"/>
        <end position="245"/>
    </location>
</feature>
<evidence type="ECO:0000256" key="2">
    <source>
        <dbReference type="SAM" id="Phobius"/>
    </source>
</evidence>
<keyword evidence="2" id="KW-1133">Transmembrane helix</keyword>
<dbReference type="InParanoid" id="A0A067PGN8"/>
<dbReference type="HOGENOM" id="CLU_046025_5_4_1"/>
<dbReference type="Pfam" id="PF20152">
    <property type="entry name" value="DUF6534"/>
    <property type="match status" value="1"/>
</dbReference>
<feature type="domain" description="DUF6534" evidence="3">
    <location>
        <begin position="176"/>
        <end position="261"/>
    </location>
</feature>
<sequence>MSSAMPSPAVPELNVGGTLGALLVGGLITYSLYGMTCTQTYVYYQRQRSQHDRISLRLLVLALWFLDTFDTIINGHLLYHYLVTNYLNPIALAFPVWSIILHVAVTSITDFVVRLMYARRILKLSKSYALSGVVVAVTLLDLVCGLIITVKAFRVGTWSQLHSISSLFYINFAAGTAGDAYVAAVLSYFLHQSRTGFQRTDSLINVLTMYTINTGLLTAIDAAAGMITYIVMPNNFVFIAFYLNLSKLYVNSYLASLNAREGLRERSFNTGLVSIQLSKFSNNTGSSGNDVEAPSQSQSGQDSGVEVKRSRSVGRIQSPEPLSIHVETTVDRTVEFQRVYRTDGKHPYSAKPQPWA</sequence>
<feature type="transmembrane region" description="Helical" evidence="2">
    <location>
        <begin position="20"/>
        <end position="44"/>
    </location>
</feature>
<dbReference type="PANTHER" id="PTHR40465:SF1">
    <property type="entry name" value="DUF6534 DOMAIN-CONTAINING PROTEIN"/>
    <property type="match status" value="1"/>
</dbReference>
<evidence type="ECO:0000313" key="5">
    <source>
        <dbReference type="Proteomes" id="UP000027265"/>
    </source>
</evidence>
<feature type="transmembrane region" description="Helical" evidence="2">
    <location>
        <begin position="128"/>
        <end position="148"/>
    </location>
</feature>
<dbReference type="AlphaFoldDB" id="A0A067PGN8"/>
<feature type="transmembrane region" description="Helical" evidence="2">
    <location>
        <begin position="202"/>
        <end position="220"/>
    </location>
</feature>
<feature type="transmembrane region" description="Helical" evidence="2">
    <location>
        <begin position="94"/>
        <end position="116"/>
    </location>
</feature>
<evidence type="ECO:0000256" key="1">
    <source>
        <dbReference type="SAM" id="MobiDB-lite"/>
    </source>
</evidence>
<reference evidence="5" key="1">
    <citation type="journal article" date="2014" name="Proc. Natl. Acad. Sci. U.S.A.">
        <title>Extensive sampling of basidiomycete genomes demonstrates inadequacy of the white-rot/brown-rot paradigm for wood decay fungi.</title>
        <authorList>
            <person name="Riley R."/>
            <person name="Salamov A.A."/>
            <person name="Brown D.W."/>
            <person name="Nagy L.G."/>
            <person name="Floudas D."/>
            <person name="Held B.W."/>
            <person name="Levasseur A."/>
            <person name="Lombard V."/>
            <person name="Morin E."/>
            <person name="Otillar R."/>
            <person name="Lindquist E.A."/>
            <person name="Sun H."/>
            <person name="LaButti K.M."/>
            <person name="Schmutz J."/>
            <person name="Jabbour D."/>
            <person name="Luo H."/>
            <person name="Baker S.E."/>
            <person name="Pisabarro A.G."/>
            <person name="Walton J.D."/>
            <person name="Blanchette R.A."/>
            <person name="Henrissat B."/>
            <person name="Martin F."/>
            <person name="Cullen D."/>
            <person name="Hibbett D.S."/>
            <person name="Grigoriev I.V."/>
        </authorList>
    </citation>
    <scope>NUCLEOTIDE SEQUENCE [LARGE SCALE GENOMIC DNA]</scope>
    <source>
        <strain evidence="5">MUCL 33604</strain>
    </source>
</reference>
<dbReference type="Proteomes" id="UP000027265">
    <property type="component" value="Unassembled WGS sequence"/>
</dbReference>
<dbReference type="STRING" id="933084.A0A067PGN8"/>
<dbReference type="InterPro" id="IPR045339">
    <property type="entry name" value="DUF6534"/>
</dbReference>
<proteinExistence type="predicted"/>
<dbReference type="OrthoDB" id="3214861at2759"/>
<protein>
    <recommendedName>
        <fullName evidence="3">DUF6534 domain-containing protein</fullName>
    </recommendedName>
</protein>
<feature type="transmembrane region" description="Helical" evidence="2">
    <location>
        <begin position="168"/>
        <end position="190"/>
    </location>
</feature>
<feature type="region of interest" description="Disordered" evidence="1">
    <location>
        <begin position="284"/>
        <end position="324"/>
    </location>
</feature>
<name>A0A067PGN8_9AGAM</name>